<feature type="compositionally biased region" description="Polar residues" evidence="1">
    <location>
        <begin position="1"/>
        <end position="10"/>
    </location>
</feature>
<feature type="compositionally biased region" description="Basic and acidic residues" evidence="1">
    <location>
        <begin position="235"/>
        <end position="254"/>
    </location>
</feature>
<reference evidence="2" key="1">
    <citation type="submission" date="2021-02" db="EMBL/GenBank/DDBJ databases">
        <title>Genome sequence Cadophora malorum strain M34.</title>
        <authorList>
            <person name="Stefanovic E."/>
            <person name="Vu D."/>
            <person name="Scully C."/>
            <person name="Dijksterhuis J."/>
            <person name="Roader J."/>
            <person name="Houbraken J."/>
        </authorList>
    </citation>
    <scope>NUCLEOTIDE SEQUENCE</scope>
    <source>
        <strain evidence="2">M34</strain>
    </source>
</reference>
<dbReference type="Proteomes" id="UP000664132">
    <property type="component" value="Unassembled WGS sequence"/>
</dbReference>
<feature type="compositionally biased region" description="Polar residues" evidence="1">
    <location>
        <begin position="26"/>
        <end position="45"/>
    </location>
</feature>
<keyword evidence="3" id="KW-1185">Reference proteome</keyword>
<feature type="compositionally biased region" description="Basic residues" evidence="1">
    <location>
        <begin position="224"/>
        <end position="234"/>
    </location>
</feature>
<name>A0A8H7WH21_9HELO</name>
<dbReference type="AlphaFoldDB" id="A0A8H7WH21"/>
<accession>A0A8H7WH21</accession>
<proteinExistence type="predicted"/>
<protein>
    <submittedName>
        <fullName evidence="2">Uncharacterized protein</fullName>
    </submittedName>
</protein>
<sequence length="266" mass="30218">MWLRSGTTLDQAEASRNEAEEETMQEDNYSTQAVWGSPLQTSNSPSDHRPSPPVGEAGPSDPPAATPHPGQQSYPEAHHLGTDFLLYDSWRGDPADEFNYEEQTRYSQSPPMHSQSQSDPYSTSDPSSQPPPAAPTPPNDYGFPAAEDRYEDQHYQHVTPIQTSPPIERWTRDQEAWSPAAQISPEQRREMLSEDFPDLKRDREYGDKMEEELVTLTEEESGRKRARRGKRRQPSPKDQRGRRRDRDFDRDRRGGGQGSGHAIRSS</sequence>
<evidence type="ECO:0000256" key="1">
    <source>
        <dbReference type="SAM" id="MobiDB-lite"/>
    </source>
</evidence>
<organism evidence="2 3">
    <name type="scientific">Cadophora malorum</name>
    <dbReference type="NCBI Taxonomy" id="108018"/>
    <lineage>
        <taxon>Eukaryota</taxon>
        <taxon>Fungi</taxon>
        <taxon>Dikarya</taxon>
        <taxon>Ascomycota</taxon>
        <taxon>Pezizomycotina</taxon>
        <taxon>Leotiomycetes</taxon>
        <taxon>Helotiales</taxon>
        <taxon>Ploettnerulaceae</taxon>
        <taxon>Cadophora</taxon>
    </lineage>
</organism>
<feature type="compositionally biased region" description="Basic and acidic residues" evidence="1">
    <location>
        <begin position="146"/>
        <end position="155"/>
    </location>
</feature>
<feature type="region of interest" description="Disordered" evidence="1">
    <location>
        <begin position="1"/>
        <end position="266"/>
    </location>
</feature>
<feature type="compositionally biased region" description="Pro residues" evidence="1">
    <location>
        <begin position="128"/>
        <end position="138"/>
    </location>
</feature>
<feature type="compositionally biased region" description="Basic and acidic residues" evidence="1">
    <location>
        <begin position="186"/>
        <end position="208"/>
    </location>
</feature>
<evidence type="ECO:0000313" key="3">
    <source>
        <dbReference type="Proteomes" id="UP000664132"/>
    </source>
</evidence>
<gene>
    <name evidence="2" type="ORF">IFR04_002185</name>
</gene>
<dbReference type="EMBL" id="JAFJYH010000018">
    <property type="protein sequence ID" value="KAG4424652.1"/>
    <property type="molecule type" value="Genomic_DNA"/>
</dbReference>
<feature type="compositionally biased region" description="Low complexity" evidence="1">
    <location>
        <begin position="107"/>
        <end position="127"/>
    </location>
</feature>
<dbReference type="OrthoDB" id="3557133at2759"/>
<feature type="compositionally biased region" description="Acidic residues" evidence="1">
    <location>
        <begin position="209"/>
        <end position="219"/>
    </location>
</feature>
<evidence type="ECO:0000313" key="2">
    <source>
        <dbReference type="EMBL" id="KAG4424652.1"/>
    </source>
</evidence>
<comment type="caution">
    <text evidence="2">The sequence shown here is derived from an EMBL/GenBank/DDBJ whole genome shotgun (WGS) entry which is preliminary data.</text>
</comment>